<protein>
    <submittedName>
        <fullName evidence="3">Uncharacterized protein LOC100903829</fullName>
    </submittedName>
</protein>
<dbReference type="Proteomes" id="UP000694867">
    <property type="component" value="Unplaced"/>
</dbReference>
<proteinExistence type="predicted"/>
<dbReference type="GeneID" id="100903829"/>
<feature type="signal peptide" evidence="1">
    <location>
        <begin position="1"/>
        <end position="18"/>
    </location>
</feature>
<dbReference type="AlphaFoldDB" id="A0AAJ6VX65"/>
<dbReference type="RefSeq" id="XP_003741139.1">
    <property type="nucleotide sequence ID" value="XM_003741091.1"/>
</dbReference>
<dbReference type="KEGG" id="goe:100903829"/>
<keyword evidence="2" id="KW-1185">Reference proteome</keyword>
<sequence>MFKPVVVCAALLFVVASADEDTVVRKSVVDCINKDILAANTESWKLPEADIKIFTNIIDKEIMKEPLCKKTLQEQMKIIDEIHEATKKELPHVDQKTIDKMIDLLKIKGKHCTELVKKH</sequence>
<evidence type="ECO:0000313" key="2">
    <source>
        <dbReference type="Proteomes" id="UP000694867"/>
    </source>
</evidence>
<reference evidence="3" key="1">
    <citation type="submission" date="2025-08" db="UniProtKB">
        <authorList>
            <consortium name="RefSeq"/>
        </authorList>
    </citation>
    <scope>IDENTIFICATION</scope>
</reference>
<accession>A0AAJ6VX65</accession>
<organism evidence="2 3">
    <name type="scientific">Galendromus occidentalis</name>
    <name type="common">western predatory mite</name>
    <dbReference type="NCBI Taxonomy" id="34638"/>
    <lineage>
        <taxon>Eukaryota</taxon>
        <taxon>Metazoa</taxon>
        <taxon>Ecdysozoa</taxon>
        <taxon>Arthropoda</taxon>
        <taxon>Chelicerata</taxon>
        <taxon>Arachnida</taxon>
        <taxon>Acari</taxon>
        <taxon>Parasitiformes</taxon>
        <taxon>Mesostigmata</taxon>
        <taxon>Gamasina</taxon>
        <taxon>Phytoseioidea</taxon>
        <taxon>Phytoseiidae</taxon>
        <taxon>Typhlodrominae</taxon>
        <taxon>Galendromus</taxon>
    </lineage>
</organism>
<evidence type="ECO:0000256" key="1">
    <source>
        <dbReference type="SAM" id="SignalP"/>
    </source>
</evidence>
<gene>
    <name evidence="3" type="primary">LOC100903829</name>
</gene>
<feature type="chain" id="PRO_5042552930" evidence="1">
    <location>
        <begin position="19"/>
        <end position="119"/>
    </location>
</feature>
<keyword evidence="1" id="KW-0732">Signal</keyword>
<name>A0AAJ6VX65_9ACAR</name>
<evidence type="ECO:0000313" key="3">
    <source>
        <dbReference type="RefSeq" id="XP_003741139.1"/>
    </source>
</evidence>